<gene>
    <name evidence="3" type="primary">pol_11</name>
    <name evidence="3" type="ORF">E2C01_024976</name>
</gene>
<keyword evidence="4" id="KW-1185">Reference proteome</keyword>
<sequence length="219" mass="23974">MQLEANIPPLCNRLQATNTTHLHKYIRRENAQALQQKINQSLQQDPALFTKKTWSGNIATGIIELDGSISEGRAAAAFVCNTAVEHYRLQNRSPVLQAKLTAIQGALHHALQKSTSAVIHTDSLAVLHVLNQKHATDNIGLVTSIWSVAHELQRQGMTTHLNWVPSQIGIKGNKDADREARNALNLPNINVTIPTSLSQAKAKLTQPPKKSPTKPYGDG</sequence>
<dbReference type="CDD" id="cd09276">
    <property type="entry name" value="Rnase_HI_RT_non_LTR"/>
    <property type="match status" value="1"/>
</dbReference>
<evidence type="ECO:0000313" key="3">
    <source>
        <dbReference type="EMBL" id="MPC31681.1"/>
    </source>
</evidence>
<dbReference type="Pfam" id="PF00075">
    <property type="entry name" value="RNase_H"/>
    <property type="match status" value="1"/>
</dbReference>
<dbReference type="EMBL" id="VSRR010002483">
    <property type="protein sequence ID" value="MPC31681.1"/>
    <property type="molecule type" value="Genomic_DNA"/>
</dbReference>
<dbReference type="GO" id="GO:0003676">
    <property type="term" value="F:nucleic acid binding"/>
    <property type="evidence" value="ECO:0007669"/>
    <property type="project" value="InterPro"/>
</dbReference>
<dbReference type="InterPro" id="IPR012337">
    <property type="entry name" value="RNaseH-like_sf"/>
</dbReference>
<organism evidence="3 4">
    <name type="scientific">Portunus trituberculatus</name>
    <name type="common">Swimming crab</name>
    <name type="synonym">Neptunus trituberculatus</name>
    <dbReference type="NCBI Taxonomy" id="210409"/>
    <lineage>
        <taxon>Eukaryota</taxon>
        <taxon>Metazoa</taxon>
        <taxon>Ecdysozoa</taxon>
        <taxon>Arthropoda</taxon>
        <taxon>Crustacea</taxon>
        <taxon>Multicrustacea</taxon>
        <taxon>Malacostraca</taxon>
        <taxon>Eumalacostraca</taxon>
        <taxon>Eucarida</taxon>
        <taxon>Decapoda</taxon>
        <taxon>Pleocyemata</taxon>
        <taxon>Brachyura</taxon>
        <taxon>Eubrachyura</taxon>
        <taxon>Portunoidea</taxon>
        <taxon>Portunidae</taxon>
        <taxon>Portuninae</taxon>
        <taxon>Portunus</taxon>
    </lineage>
</organism>
<dbReference type="AlphaFoldDB" id="A0A5B7EC47"/>
<dbReference type="SUPFAM" id="SSF53098">
    <property type="entry name" value="Ribonuclease H-like"/>
    <property type="match status" value="1"/>
</dbReference>
<reference evidence="3 4" key="1">
    <citation type="submission" date="2019-05" db="EMBL/GenBank/DDBJ databases">
        <title>Another draft genome of Portunus trituberculatus and its Hox gene families provides insights of decapod evolution.</title>
        <authorList>
            <person name="Jeong J.-H."/>
            <person name="Song I."/>
            <person name="Kim S."/>
            <person name="Choi T."/>
            <person name="Kim D."/>
            <person name="Ryu S."/>
            <person name="Kim W."/>
        </authorList>
    </citation>
    <scope>NUCLEOTIDE SEQUENCE [LARGE SCALE GENOMIC DNA]</scope>
    <source>
        <tissue evidence="3">Muscle</tissue>
    </source>
</reference>
<dbReference type="Gene3D" id="3.30.420.10">
    <property type="entry name" value="Ribonuclease H-like superfamily/Ribonuclease H"/>
    <property type="match status" value="1"/>
</dbReference>
<comment type="caution">
    <text evidence="3">The sequence shown here is derived from an EMBL/GenBank/DDBJ whole genome shotgun (WGS) entry which is preliminary data.</text>
</comment>
<accession>A0A5B7EC47</accession>
<dbReference type="InterPro" id="IPR002156">
    <property type="entry name" value="RNaseH_domain"/>
</dbReference>
<dbReference type="Proteomes" id="UP000324222">
    <property type="component" value="Unassembled WGS sequence"/>
</dbReference>
<dbReference type="GO" id="GO:0004523">
    <property type="term" value="F:RNA-DNA hybrid ribonuclease activity"/>
    <property type="evidence" value="ECO:0007669"/>
    <property type="project" value="InterPro"/>
</dbReference>
<dbReference type="OrthoDB" id="6378051at2759"/>
<proteinExistence type="predicted"/>
<evidence type="ECO:0000259" key="2">
    <source>
        <dbReference type="PROSITE" id="PS50879"/>
    </source>
</evidence>
<evidence type="ECO:0000313" key="4">
    <source>
        <dbReference type="Proteomes" id="UP000324222"/>
    </source>
</evidence>
<dbReference type="PROSITE" id="PS50879">
    <property type="entry name" value="RNASE_H_1"/>
    <property type="match status" value="1"/>
</dbReference>
<feature type="domain" description="RNase H type-1" evidence="2">
    <location>
        <begin position="57"/>
        <end position="185"/>
    </location>
</feature>
<dbReference type="InterPro" id="IPR036397">
    <property type="entry name" value="RNaseH_sf"/>
</dbReference>
<evidence type="ECO:0000256" key="1">
    <source>
        <dbReference type="SAM" id="MobiDB-lite"/>
    </source>
</evidence>
<name>A0A5B7EC47_PORTR</name>
<protein>
    <submittedName>
        <fullName evidence="3">Pol polyprotein</fullName>
    </submittedName>
</protein>
<feature type="region of interest" description="Disordered" evidence="1">
    <location>
        <begin position="197"/>
        <end position="219"/>
    </location>
</feature>